<proteinExistence type="predicted"/>
<evidence type="ECO:0000313" key="3">
    <source>
        <dbReference type="Proteomes" id="UP000886653"/>
    </source>
</evidence>
<name>A0A9P6NUF4_9BASI</name>
<evidence type="ECO:0000313" key="2">
    <source>
        <dbReference type="EMBL" id="KAG0149690.1"/>
    </source>
</evidence>
<sequence>MESFKLTILVIVALGNFTCAQLHVQEVQDAEDINSRVAKILKTPMYTTHTEPYAKWEDSVFGKHDVFQEMYLNDQSQSVADHSASIQQSKDTILKSAAYLRQPEDDRRRELEEAKLLLADGQDLLEDLIRPIDHKAYETLDSKNLKTKQKLWFNLKTFLLVIKDWFERFFTFTAFRKEVSSEKKVESAYRYLRRIKKFKELDSESAQLIGDTDKVILQVLDHEKGKNIEEDEGIDKLAVELARTNDIEKIKNEELRELALEQKESFEQAKPEARKFWNEMTPELQKLEHEMVSQQLTIINLPTHSVNLLEEHEKHKHLLARLATRALKNLLSGGGNWRKKEAEGKRRFLKKLSDACQSKVPTNDLSQEEQSLLDHFENKILLNLPKQLKDYEKAYLIMSMNKSAREQGILNSRSKFNVKNKLKRKLYKNLHKHMSTDQFKYPAFTEAERRWIDRYAAQFDAVSSMLEPQGLHALRLFQLDLMRTLPSSSHFITQDLNSEKLQAIREKMRVNNLDMVDIQTALKHAQKSMQDEIRWGVTRKQVERDIISRQRTGHILSKPEEELLATLSKSRPKILAAVHTGGNVLASSNAQISNALRGVIGMGENEIRGSLRDGKIVDKPALTHQNVILIESISSELFFKNLFEPRTQLPEDVYQRVLGELYPVLHQKQQKKIGTTKIFQGEGVISVDAIHHLLAYRTQEEVNMIANIRRNIGKTLDNNADKATRQIIADLWVRQHQDPIPEIAAVQASFAKMKADQLKYKMKAVKYLINKEISPISKKDIKRSLGKHINRVLAHSQLDAKTFEARFPVRPTTPVSTKLSPRSRDLFNSLNVDGFIIYPLSE</sequence>
<protein>
    <submittedName>
        <fullName evidence="2">Uncharacterized protein</fullName>
    </submittedName>
</protein>
<dbReference type="EMBL" id="MU167225">
    <property type="protein sequence ID" value="KAG0149690.1"/>
    <property type="molecule type" value="Genomic_DNA"/>
</dbReference>
<keyword evidence="3" id="KW-1185">Reference proteome</keyword>
<feature type="chain" id="PRO_5040260778" evidence="1">
    <location>
        <begin position="21"/>
        <end position="842"/>
    </location>
</feature>
<dbReference type="Proteomes" id="UP000886653">
    <property type="component" value="Unassembled WGS sequence"/>
</dbReference>
<organism evidence="2 3">
    <name type="scientific">Cronartium quercuum f. sp. fusiforme G11</name>
    <dbReference type="NCBI Taxonomy" id="708437"/>
    <lineage>
        <taxon>Eukaryota</taxon>
        <taxon>Fungi</taxon>
        <taxon>Dikarya</taxon>
        <taxon>Basidiomycota</taxon>
        <taxon>Pucciniomycotina</taxon>
        <taxon>Pucciniomycetes</taxon>
        <taxon>Pucciniales</taxon>
        <taxon>Coleosporiaceae</taxon>
        <taxon>Cronartium</taxon>
    </lineage>
</organism>
<gene>
    <name evidence="2" type="ORF">CROQUDRAFT_88773</name>
</gene>
<feature type="signal peptide" evidence="1">
    <location>
        <begin position="1"/>
        <end position="20"/>
    </location>
</feature>
<evidence type="ECO:0000256" key="1">
    <source>
        <dbReference type="SAM" id="SignalP"/>
    </source>
</evidence>
<accession>A0A9P6NUF4</accession>
<reference evidence="2" key="1">
    <citation type="submission" date="2013-11" db="EMBL/GenBank/DDBJ databases">
        <title>Genome sequence of the fusiform rust pathogen reveals effectors for host alternation and coevolution with pine.</title>
        <authorList>
            <consortium name="DOE Joint Genome Institute"/>
            <person name="Smith K."/>
            <person name="Pendleton A."/>
            <person name="Kubisiak T."/>
            <person name="Anderson C."/>
            <person name="Salamov A."/>
            <person name="Aerts A."/>
            <person name="Riley R."/>
            <person name="Clum A."/>
            <person name="Lindquist E."/>
            <person name="Ence D."/>
            <person name="Campbell M."/>
            <person name="Kronenberg Z."/>
            <person name="Feau N."/>
            <person name="Dhillon B."/>
            <person name="Hamelin R."/>
            <person name="Burleigh J."/>
            <person name="Smith J."/>
            <person name="Yandell M."/>
            <person name="Nelson C."/>
            <person name="Grigoriev I."/>
            <person name="Davis J."/>
        </authorList>
    </citation>
    <scope>NUCLEOTIDE SEQUENCE</scope>
    <source>
        <strain evidence="2">G11</strain>
    </source>
</reference>
<keyword evidence="1" id="KW-0732">Signal</keyword>
<dbReference type="AlphaFoldDB" id="A0A9P6NUF4"/>
<comment type="caution">
    <text evidence="2">The sequence shown here is derived from an EMBL/GenBank/DDBJ whole genome shotgun (WGS) entry which is preliminary data.</text>
</comment>